<keyword evidence="1" id="KW-0812">Transmembrane</keyword>
<keyword evidence="1" id="KW-0472">Membrane</keyword>
<reference evidence="2" key="1">
    <citation type="submission" date="2023-06" db="EMBL/GenBank/DDBJ databases">
        <title>Genome sequence of Methancorpusculaceae sp. Ag1.</title>
        <authorList>
            <person name="Protasov E."/>
            <person name="Platt K."/>
            <person name="Poehlein A."/>
            <person name="Daniel R."/>
            <person name="Brune A."/>
        </authorList>
    </citation>
    <scope>NUCLEOTIDE SEQUENCE</scope>
    <source>
        <strain evidence="2">Ag1</strain>
    </source>
</reference>
<accession>A0AAE4MBA1</accession>
<dbReference type="Proteomes" id="UP001273136">
    <property type="component" value="Unassembled WGS sequence"/>
</dbReference>
<evidence type="ECO:0000313" key="2">
    <source>
        <dbReference type="EMBL" id="MDV0440970.1"/>
    </source>
</evidence>
<keyword evidence="3" id="KW-1185">Reference proteome</keyword>
<feature type="transmembrane region" description="Helical" evidence="1">
    <location>
        <begin position="6"/>
        <end position="27"/>
    </location>
</feature>
<dbReference type="EMBL" id="JAWDKA010000001">
    <property type="protein sequence ID" value="MDV0440970.1"/>
    <property type="molecule type" value="Genomic_DNA"/>
</dbReference>
<proteinExistence type="predicted"/>
<dbReference type="AlphaFoldDB" id="A0AAE4MBA1"/>
<keyword evidence="1" id="KW-1133">Transmembrane helix</keyword>
<sequence>MDEFTVLICVLMACIVVSGLGVTSLYLGHQRKLEADKNTRIIAVEEEKTNRARVAAGREYVNAQLEAGVFNQSQTPPDEGGLGNLMQYLPMILPLLQQKQGQAAQQGVTAPAAPFPGIVSGGDTGASTS</sequence>
<protein>
    <submittedName>
        <fullName evidence="2">Uncharacterized protein</fullName>
    </submittedName>
</protein>
<gene>
    <name evidence="2" type="ORF">McpAg1_01490</name>
</gene>
<name>A0AAE4MBA1_9EURY</name>
<evidence type="ECO:0000256" key="1">
    <source>
        <dbReference type="SAM" id="Phobius"/>
    </source>
</evidence>
<organism evidence="2 3">
    <name type="scientific">Methanorbis furvi</name>
    <dbReference type="NCBI Taxonomy" id="3028299"/>
    <lineage>
        <taxon>Archaea</taxon>
        <taxon>Methanobacteriati</taxon>
        <taxon>Methanobacteriota</taxon>
        <taxon>Stenosarchaea group</taxon>
        <taxon>Methanomicrobia</taxon>
        <taxon>Methanomicrobiales</taxon>
        <taxon>Methanocorpusculaceae</taxon>
        <taxon>Methanorbis</taxon>
    </lineage>
</organism>
<comment type="caution">
    <text evidence="2">The sequence shown here is derived from an EMBL/GenBank/DDBJ whole genome shotgun (WGS) entry which is preliminary data.</text>
</comment>
<evidence type="ECO:0000313" key="3">
    <source>
        <dbReference type="Proteomes" id="UP001273136"/>
    </source>
</evidence>